<comment type="similarity">
    <text evidence="1">Belongs to the transferase hexapeptide repeat family.</text>
</comment>
<sequence length="306" mass="33608">MNSWPEDELTEIAESDDLHVAPFREDGETYGTPTRIWSVAVDGNLYVRAYNGQDSSWYQAAVRENAGRIEVAGMTKDVSFESVTDEALNGRIDEAYRAKYQGSQYLDSMISERARSSTIRVLPRDIFDRLKAGEPVPMDDPGYQKISEEVNRTIGLKRKLNTATDVDEIRHYVGEIIGEEVDESTKIFPPFHINVGKHTSVGRNVFINHACSFLDLGGITIEDEVMISSMVTITSEGHPVDVDRRKTLVPGEVVVERNAWIGAGATILPDVTIGENSVVAAGAVVTKDVPANTVVAGVPAEVVREL</sequence>
<dbReference type="AlphaFoldDB" id="A0A558G8L5"/>
<protein>
    <submittedName>
        <fullName evidence="3">DUF2255 family protein</fullName>
    </submittedName>
</protein>
<dbReference type="Proteomes" id="UP000320212">
    <property type="component" value="Unassembled WGS sequence"/>
</dbReference>
<dbReference type="EMBL" id="VMTR01000110">
    <property type="protein sequence ID" value="TVT94107.1"/>
    <property type="molecule type" value="Genomic_DNA"/>
</dbReference>
<accession>A0A558G8L5</accession>
<name>A0A558G8L5_HALVO</name>
<dbReference type="PROSITE" id="PS00101">
    <property type="entry name" value="HEXAPEP_TRANSFERASES"/>
    <property type="match status" value="1"/>
</dbReference>
<evidence type="ECO:0000256" key="2">
    <source>
        <dbReference type="ARBA" id="ARBA00022679"/>
    </source>
</evidence>
<organism evidence="3 4">
    <name type="scientific">Haloferax volcanii</name>
    <name type="common">Halobacterium volcanii</name>
    <dbReference type="NCBI Taxonomy" id="2246"/>
    <lineage>
        <taxon>Archaea</taxon>
        <taxon>Methanobacteriati</taxon>
        <taxon>Methanobacteriota</taxon>
        <taxon>Stenosarchaea group</taxon>
        <taxon>Halobacteria</taxon>
        <taxon>Halobacteriales</taxon>
        <taxon>Haloferacaceae</taxon>
        <taxon>Haloferax</taxon>
    </lineage>
</organism>
<dbReference type="InterPro" id="IPR001451">
    <property type="entry name" value="Hexapep"/>
</dbReference>
<keyword evidence="2" id="KW-0808">Transferase</keyword>
<dbReference type="GO" id="GO:0008374">
    <property type="term" value="F:O-acyltransferase activity"/>
    <property type="evidence" value="ECO:0007669"/>
    <property type="project" value="TreeGrafter"/>
</dbReference>
<evidence type="ECO:0000256" key="1">
    <source>
        <dbReference type="ARBA" id="ARBA00007274"/>
    </source>
</evidence>
<dbReference type="PANTHER" id="PTHR23416:SF23">
    <property type="entry name" value="ACETYLTRANSFERASE C18B11.09C-RELATED"/>
    <property type="match status" value="1"/>
</dbReference>
<dbReference type="Pfam" id="PF00132">
    <property type="entry name" value="Hexapep"/>
    <property type="match status" value="1"/>
</dbReference>
<proteinExistence type="inferred from homology"/>
<dbReference type="Pfam" id="PF10012">
    <property type="entry name" value="DUF2255"/>
    <property type="match status" value="1"/>
</dbReference>
<dbReference type="SUPFAM" id="SSF51161">
    <property type="entry name" value="Trimeric LpxA-like enzymes"/>
    <property type="match status" value="1"/>
</dbReference>
<dbReference type="InterPro" id="IPR016888">
    <property type="entry name" value="UCP028498"/>
</dbReference>
<gene>
    <name evidence="3" type="ORF">FQA18_13785</name>
</gene>
<dbReference type="InterPro" id="IPR051159">
    <property type="entry name" value="Hexapeptide_acetyltransf"/>
</dbReference>
<dbReference type="InterPro" id="IPR018357">
    <property type="entry name" value="Hexapep_transf_CS"/>
</dbReference>
<dbReference type="PANTHER" id="PTHR23416">
    <property type="entry name" value="SIALIC ACID SYNTHASE-RELATED"/>
    <property type="match status" value="1"/>
</dbReference>
<dbReference type="InterPro" id="IPR011004">
    <property type="entry name" value="Trimer_LpxA-like_sf"/>
</dbReference>
<dbReference type="RefSeq" id="WP_004061449.1">
    <property type="nucleotide sequence ID" value="NZ_JAWLKZ010000007.1"/>
</dbReference>
<comment type="caution">
    <text evidence="3">The sequence shown here is derived from an EMBL/GenBank/DDBJ whole genome shotgun (WGS) entry which is preliminary data.</text>
</comment>
<dbReference type="Gene3D" id="2.160.10.10">
    <property type="entry name" value="Hexapeptide repeat proteins"/>
    <property type="match status" value="1"/>
</dbReference>
<evidence type="ECO:0000313" key="3">
    <source>
        <dbReference type="EMBL" id="TVT94107.1"/>
    </source>
</evidence>
<reference evidence="3 4" key="1">
    <citation type="submission" date="2019-07" db="EMBL/GenBank/DDBJ databases">
        <title>Draft genome sequence of Haloferax volcanii SS0101, isolated from salt farm in Samut Sakhon, Thailand.</title>
        <authorList>
            <person name="Wanthongcharoen S."/>
            <person name="Yamprayoonswat W."/>
            <person name="Ruangsuj P."/>
            <person name="Thongpramul N."/>
            <person name="Jumpathong W."/>
            <person name="Sittihan S."/>
            <person name="Kanjanavas P."/>
            <person name="Yasawong M."/>
        </authorList>
    </citation>
    <scope>NUCLEOTIDE SEQUENCE [LARGE SCALE GENOMIC DNA]</scope>
    <source>
        <strain evidence="3 4">SS0101</strain>
    </source>
</reference>
<evidence type="ECO:0000313" key="4">
    <source>
        <dbReference type="Proteomes" id="UP000320212"/>
    </source>
</evidence>